<sequence>MARTILTHIPLAYRALFLWFEPLAAFVGSFIIWFNPVKFLNTMDATAKFAPDNRVIYNQLAATYTLFAYNEAILLRTTKDLRIWRTVLFGILICDALHLYASWLAVPSVFWNPAVWRWEDWVNFGNFDRNVETLMQKNRVPGLSIAIIQGDQIKSAGFGFASIEAQEPCTPDTLFDIASSSKSLTAAAIALLVQDDNFPEIQYDSVMSKLLPDDFVMSNELHTKTVTVDDLLGHHTGLPGHDDSYMGVRAARPDDARSITRNLRNLAVAAPPRTRYIYCNMMYTVLTHLIEVKTRQKFDKFLQKRIFDPLGMTSSSLQPDGAKAKGHAQRLARGHIWDKKLSSYREFEPVNCPEGQGAGSVISSANDFVKFLRALTNLEDPITEAVYQGLTRPRSERGANNRQRKAGIDRLYYTAGMDLYWQGGHAILGHSGDITGFGSRFLFLPEFKFGAVVMGNSSGTNSVAAQLFREMIDTFLPFQKEGKSSQAKLAKTEYGKLAERREEPKKESQTQPRKVNKSGSQAKGHGMEKASVTDQIGKVKQENVTLGAYTGNYWNPGYHNLTVELKDNELVIDATDRSLGFTARLKHKQDHTIFDAHVRDVFETGDEVLKVEFVVENGEVVRMGMDLEPLVNALIWFQKVKEQ</sequence>
<dbReference type="EMBL" id="PVQB02000060">
    <property type="protein sequence ID" value="KAF4344213.1"/>
    <property type="molecule type" value="Genomic_DNA"/>
</dbReference>
<dbReference type="InterPro" id="IPR012338">
    <property type="entry name" value="Beta-lactam/transpept-like"/>
</dbReference>
<comment type="caution">
    <text evidence="7">The sequence shown here is derived from an EMBL/GenBank/DDBJ whole genome shotgun (WGS) entry which is preliminary data.</text>
</comment>
<proteinExistence type="inferred from homology"/>
<dbReference type="PANTHER" id="PTHR46825:SF9">
    <property type="entry name" value="BETA-LACTAMASE-RELATED DOMAIN-CONTAINING PROTEIN"/>
    <property type="match status" value="1"/>
</dbReference>
<evidence type="ECO:0000259" key="5">
    <source>
        <dbReference type="Pfam" id="PF11954"/>
    </source>
</evidence>
<reference evidence="7" key="2">
    <citation type="submission" date="2020-02" db="EMBL/GenBank/DDBJ databases">
        <title>Identification and distribution of gene clusters putatively required for synthesis of sphingolipid metabolism inhibitors in phylogenetically diverse species of the filamentous fungus Fusarium.</title>
        <authorList>
            <person name="Kim H.-S."/>
            <person name="Busman M."/>
            <person name="Brown D.W."/>
            <person name="Divon H."/>
            <person name="Uhlig S."/>
            <person name="Proctor R.H."/>
        </authorList>
    </citation>
    <scope>NUCLEOTIDE SEQUENCE</scope>
    <source>
        <strain evidence="7">NRRL 25174</strain>
    </source>
</reference>
<organism evidence="7 8">
    <name type="scientific">Fusarium beomiforme</name>
    <dbReference type="NCBI Taxonomy" id="44412"/>
    <lineage>
        <taxon>Eukaryota</taxon>
        <taxon>Fungi</taxon>
        <taxon>Dikarya</taxon>
        <taxon>Ascomycota</taxon>
        <taxon>Pezizomycotina</taxon>
        <taxon>Sordariomycetes</taxon>
        <taxon>Hypocreomycetidae</taxon>
        <taxon>Hypocreales</taxon>
        <taxon>Nectriaceae</taxon>
        <taxon>Fusarium</taxon>
        <taxon>Fusarium burgessii species complex</taxon>
    </lineage>
</organism>
<evidence type="ECO:0000313" key="8">
    <source>
        <dbReference type="Proteomes" id="UP000730481"/>
    </source>
</evidence>
<keyword evidence="3" id="KW-0472">Membrane</keyword>
<dbReference type="AlphaFoldDB" id="A0A9P5AT38"/>
<feature type="compositionally biased region" description="Basic and acidic residues" evidence="2">
    <location>
        <begin position="490"/>
        <end position="508"/>
    </location>
</feature>
<feature type="domain" description="Peptidase S12 Pab87-related C-terminal" evidence="5">
    <location>
        <begin position="544"/>
        <end position="638"/>
    </location>
</feature>
<evidence type="ECO:0000256" key="1">
    <source>
        <dbReference type="ARBA" id="ARBA00038215"/>
    </source>
</evidence>
<evidence type="ECO:0000256" key="3">
    <source>
        <dbReference type="SAM" id="Phobius"/>
    </source>
</evidence>
<reference evidence="7" key="1">
    <citation type="journal article" date="2017" name="Mycologia">
        <title>Fusarium algeriense, sp. nov., a novel toxigenic crown rot pathogen of durum wheat from Algeria is nested in the Fusarium burgessii species complex.</title>
        <authorList>
            <person name="Laraba I."/>
            <person name="Keddad A."/>
            <person name="Boureghda H."/>
            <person name="Abdallah N."/>
            <person name="Vaughan M.M."/>
            <person name="Proctor R.H."/>
            <person name="Busman M."/>
            <person name="O'Donnell K."/>
        </authorList>
    </citation>
    <scope>NUCLEOTIDE SEQUENCE</scope>
    <source>
        <strain evidence="7">NRRL 25174</strain>
    </source>
</reference>
<dbReference type="InterPro" id="IPR001466">
    <property type="entry name" value="Beta-lactam-related"/>
</dbReference>
<keyword evidence="3" id="KW-1133">Transmembrane helix</keyword>
<gene>
    <name evidence="7" type="ORF">FBEOM_1807</name>
</gene>
<comment type="similarity">
    <text evidence="1">Belongs to the peptidase S12 family.</text>
</comment>
<feature type="transmembrane region" description="Helical" evidence="3">
    <location>
        <begin position="55"/>
        <end position="75"/>
    </location>
</feature>
<dbReference type="Gene3D" id="3.40.710.10">
    <property type="entry name" value="DD-peptidase/beta-lactamase superfamily"/>
    <property type="match status" value="1"/>
</dbReference>
<protein>
    <recommendedName>
        <fullName evidence="9">Beta-lactamase-related domain-containing protein</fullName>
    </recommendedName>
</protein>
<feature type="compositionally biased region" description="Polar residues" evidence="2">
    <location>
        <begin position="509"/>
        <end position="521"/>
    </location>
</feature>
<feature type="transmembrane region" description="Helical" evidence="3">
    <location>
        <begin position="87"/>
        <end position="106"/>
    </location>
</feature>
<feature type="transmembrane region" description="Helical" evidence="3">
    <location>
        <begin position="12"/>
        <end position="35"/>
    </location>
</feature>
<evidence type="ECO:0008006" key="9">
    <source>
        <dbReference type="Google" id="ProtNLM"/>
    </source>
</evidence>
<evidence type="ECO:0000313" key="7">
    <source>
        <dbReference type="EMBL" id="KAF4344213.1"/>
    </source>
</evidence>
<name>A0A9P5AT38_9HYPO</name>
<dbReference type="InterPro" id="IPR021860">
    <property type="entry name" value="Peptidase_S12_Pab87-rel_C"/>
</dbReference>
<dbReference type="PANTHER" id="PTHR46825">
    <property type="entry name" value="D-ALANYL-D-ALANINE-CARBOXYPEPTIDASE/ENDOPEPTIDASE AMPH"/>
    <property type="match status" value="1"/>
</dbReference>
<accession>A0A9P5AT38</accession>
<dbReference type="Gene3D" id="2.40.128.600">
    <property type="match status" value="1"/>
</dbReference>
<dbReference type="Pfam" id="PF11954">
    <property type="entry name" value="DUF3471"/>
    <property type="match status" value="1"/>
</dbReference>
<evidence type="ECO:0000256" key="2">
    <source>
        <dbReference type="SAM" id="MobiDB-lite"/>
    </source>
</evidence>
<dbReference type="Pfam" id="PF00144">
    <property type="entry name" value="Beta-lactamase"/>
    <property type="match status" value="1"/>
</dbReference>
<dbReference type="OrthoDB" id="5946976at2759"/>
<feature type="domain" description="DUF7704" evidence="6">
    <location>
        <begin position="7"/>
        <end position="125"/>
    </location>
</feature>
<dbReference type="InterPro" id="IPR050491">
    <property type="entry name" value="AmpC-like"/>
</dbReference>
<keyword evidence="3" id="KW-0812">Transmembrane</keyword>
<feature type="domain" description="Beta-lactamase-related" evidence="4">
    <location>
        <begin position="127"/>
        <end position="470"/>
    </location>
</feature>
<dbReference type="Pfam" id="PF24803">
    <property type="entry name" value="DUF7704"/>
    <property type="match status" value="1"/>
</dbReference>
<dbReference type="Proteomes" id="UP000730481">
    <property type="component" value="Unassembled WGS sequence"/>
</dbReference>
<dbReference type="InterPro" id="IPR056121">
    <property type="entry name" value="DUF7704"/>
</dbReference>
<evidence type="ECO:0000259" key="6">
    <source>
        <dbReference type="Pfam" id="PF24803"/>
    </source>
</evidence>
<evidence type="ECO:0000259" key="4">
    <source>
        <dbReference type="Pfam" id="PF00144"/>
    </source>
</evidence>
<keyword evidence="8" id="KW-1185">Reference proteome</keyword>
<dbReference type="SUPFAM" id="SSF56601">
    <property type="entry name" value="beta-lactamase/transpeptidase-like"/>
    <property type="match status" value="1"/>
</dbReference>
<feature type="region of interest" description="Disordered" evidence="2">
    <location>
        <begin position="487"/>
        <end position="534"/>
    </location>
</feature>